<keyword evidence="2" id="KW-1133">Transmembrane helix</keyword>
<feature type="region of interest" description="Disordered" evidence="1">
    <location>
        <begin position="1117"/>
        <end position="1146"/>
    </location>
</feature>
<feature type="compositionally biased region" description="Polar residues" evidence="1">
    <location>
        <begin position="315"/>
        <end position="324"/>
    </location>
</feature>
<keyword evidence="2" id="KW-0472">Membrane</keyword>
<feature type="compositionally biased region" description="Basic and acidic residues" evidence="1">
    <location>
        <begin position="1222"/>
        <end position="1242"/>
    </location>
</feature>
<feature type="region of interest" description="Disordered" evidence="1">
    <location>
        <begin position="915"/>
        <end position="970"/>
    </location>
</feature>
<keyword evidence="2" id="KW-0812">Transmembrane</keyword>
<proteinExistence type="predicted"/>
<evidence type="ECO:0000313" key="4">
    <source>
        <dbReference type="Proteomes" id="UP001558652"/>
    </source>
</evidence>
<organism evidence="3 4">
    <name type="scientific">Ranatra chinensis</name>
    <dbReference type="NCBI Taxonomy" id="642074"/>
    <lineage>
        <taxon>Eukaryota</taxon>
        <taxon>Metazoa</taxon>
        <taxon>Ecdysozoa</taxon>
        <taxon>Arthropoda</taxon>
        <taxon>Hexapoda</taxon>
        <taxon>Insecta</taxon>
        <taxon>Pterygota</taxon>
        <taxon>Neoptera</taxon>
        <taxon>Paraneoptera</taxon>
        <taxon>Hemiptera</taxon>
        <taxon>Heteroptera</taxon>
        <taxon>Panheteroptera</taxon>
        <taxon>Nepomorpha</taxon>
        <taxon>Nepidae</taxon>
        <taxon>Ranatrinae</taxon>
        <taxon>Ranatra</taxon>
    </lineage>
</organism>
<feature type="compositionally biased region" description="Acidic residues" evidence="1">
    <location>
        <begin position="91"/>
        <end position="106"/>
    </location>
</feature>
<feature type="compositionally biased region" description="Basic residues" evidence="1">
    <location>
        <begin position="1180"/>
        <end position="1190"/>
    </location>
</feature>
<feature type="compositionally biased region" description="Basic and acidic residues" evidence="1">
    <location>
        <begin position="633"/>
        <end position="651"/>
    </location>
</feature>
<accession>A0ABD0Z6R8</accession>
<feature type="compositionally biased region" description="Basic and acidic residues" evidence="1">
    <location>
        <begin position="494"/>
        <end position="517"/>
    </location>
</feature>
<reference evidence="3 4" key="1">
    <citation type="submission" date="2024-07" db="EMBL/GenBank/DDBJ databases">
        <title>Chromosome-level genome assembly of the water stick insect Ranatra chinensis (Heteroptera: Nepidae).</title>
        <authorList>
            <person name="Liu X."/>
        </authorList>
    </citation>
    <scope>NUCLEOTIDE SEQUENCE [LARGE SCALE GENOMIC DNA]</scope>
    <source>
        <strain evidence="3">Cailab_2021Rc</strain>
        <tissue evidence="3">Muscle</tissue>
    </source>
</reference>
<feature type="compositionally biased region" description="Basic residues" evidence="1">
    <location>
        <begin position="149"/>
        <end position="158"/>
    </location>
</feature>
<dbReference type="Proteomes" id="UP001558652">
    <property type="component" value="Unassembled WGS sequence"/>
</dbReference>
<comment type="caution">
    <text evidence="3">The sequence shown here is derived from an EMBL/GenBank/DDBJ whole genome shotgun (WGS) entry which is preliminary data.</text>
</comment>
<protein>
    <submittedName>
        <fullName evidence="3">Uncharacterized protein</fullName>
    </submittedName>
</protein>
<feature type="compositionally biased region" description="Pro residues" evidence="1">
    <location>
        <begin position="20"/>
        <end position="30"/>
    </location>
</feature>
<feature type="compositionally biased region" description="Acidic residues" evidence="1">
    <location>
        <begin position="671"/>
        <end position="683"/>
    </location>
</feature>
<feature type="region of interest" description="Disordered" evidence="1">
    <location>
        <begin position="809"/>
        <end position="871"/>
    </location>
</feature>
<name>A0ABD0Z6R8_9HEMI</name>
<feature type="region of interest" description="Disordered" evidence="1">
    <location>
        <begin position="1"/>
        <end position="372"/>
    </location>
</feature>
<feature type="compositionally biased region" description="Basic and acidic residues" evidence="1">
    <location>
        <begin position="325"/>
        <end position="338"/>
    </location>
</feature>
<feature type="compositionally biased region" description="Basic and acidic residues" evidence="1">
    <location>
        <begin position="817"/>
        <end position="829"/>
    </location>
</feature>
<feature type="compositionally biased region" description="Polar residues" evidence="1">
    <location>
        <begin position="937"/>
        <end position="948"/>
    </location>
</feature>
<feature type="compositionally biased region" description="Basic and acidic residues" evidence="1">
    <location>
        <begin position="610"/>
        <end position="624"/>
    </location>
</feature>
<feature type="transmembrane region" description="Helical" evidence="2">
    <location>
        <begin position="1310"/>
        <end position="1329"/>
    </location>
</feature>
<feature type="region of interest" description="Disordered" evidence="1">
    <location>
        <begin position="1010"/>
        <end position="1039"/>
    </location>
</feature>
<feature type="compositionally biased region" description="Basic residues" evidence="1">
    <location>
        <begin position="295"/>
        <end position="305"/>
    </location>
</feature>
<feature type="compositionally biased region" description="Basic and acidic residues" evidence="1">
    <location>
        <begin position="1028"/>
        <end position="1039"/>
    </location>
</feature>
<feature type="compositionally biased region" description="Acidic residues" evidence="1">
    <location>
        <begin position="862"/>
        <end position="871"/>
    </location>
</feature>
<feature type="compositionally biased region" description="Basic and acidic residues" evidence="1">
    <location>
        <begin position="81"/>
        <end position="90"/>
    </location>
</feature>
<gene>
    <name evidence="3" type="ORF">AAG570_012306</name>
</gene>
<feature type="compositionally biased region" description="Basic and acidic residues" evidence="1">
    <location>
        <begin position="583"/>
        <end position="592"/>
    </location>
</feature>
<feature type="compositionally biased region" description="Acidic residues" evidence="1">
    <location>
        <begin position="472"/>
        <end position="484"/>
    </location>
</feature>
<feature type="region of interest" description="Disordered" evidence="1">
    <location>
        <begin position="393"/>
        <end position="422"/>
    </location>
</feature>
<keyword evidence="4" id="KW-1185">Reference proteome</keyword>
<feature type="region of interest" description="Disordered" evidence="1">
    <location>
        <begin position="746"/>
        <end position="774"/>
    </location>
</feature>
<evidence type="ECO:0000256" key="1">
    <source>
        <dbReference type="SAM" id="MobiDB-lite"/>
    </source>
</evidence>
<evidence type="ECO:0000256" key="2">
    <source>
        <dbReference type="SAM" id="Phobius"/>
    </source>
</evidence>
<feature type="compositionally biased region" description="Basic and acidic residues" evidence="1">
    <location>
        <begin position="347"/>
        <end position="357"/>
    </location>
</feature>
<feature type="compositionally biased region" description="Basic and acidic residues" evidence="1">
    <location>
        <begin position="166"/>
        <end position="201"/>
    </location>
</feature>
<feature type="region of interest" description="Disordered" evidence="1">
    <location>
        <begin position="465"/>
        <end position="722"/>
    </location>
</feature>
<dbReference type="EMBL" id="JBFDAA010000007">
    <property type="protein sequence ID" value="KAL1131069.1"/>
    <property type="molecule type" value="Genomic_DNA"/>
</dbReference>
<feature type="compositionally biased region" description="Basic residues" evidence="1">
    <location>
        <begin position="40"/>
        <end position="60"/>
    </location>
</feature>
<sequence>MPQLATLPPATWDHEYEPITPMPEPPPPAKLPEIETKKEHILKKALGRHRPKAKEKRRVIKIPNSDQVIIPLHGESDEEINPDRYEKKQEEEEEQEPEAVDGEETETTGGPATSSQLDTSELEQLPLDKAARASQQQTETGPKGFGQRIRSHAGRIRSRISSMPKPKFEKPKIKMPEKPKFLSEKPKFLTERPKFLKETPKLKMPQRPKFLKERPAFKMPQRPKFNIKRPDISMPKFDFVKKKNRQGTPPTKQKPKPTSSLKRPLKDHPSTTMSSSGSKRNLFEAIKYRTYPRFLNRRKKDRGKRASTPPPRMTATESSPQSSPETRRPTRRYQDTKWVETLGAMKYVDETGSERKGSNNYSGTEENVEQFDEETGYLKNVVRLEDGHKFMKAKAESASSVVDSDKEQASSQGSSTARRRAGVLEEIDSDEFFLREKGLSREDVDVSRYLSLEIRDAFRSPKNALASLDTDLYYDEDYDEDEEPEAPKRKKNKESKPPERSKSAERRRQSDGSEKQQDFNTFPMRPSRRKQSEPLVATSSATVEKPPRKYRSKSDTRQASMPSLHTRSDEEQPPRPPSRRRSAKDLSKKMETDEITTIVPASPHSACSLEPERETEVQEMEVQRTELAPMAPLRKERSRGTSVGDEDRTSRGVESLQSEVSQDELAHEVTEVEEVGVEVEEPEIESKMEAGMEVPGYATVAKVRPPRPPPPPPTRQRKLTPMVTPLRNIKNHGMNFFFTYPRRAIKSLQKPPTRPVRNYSTLGPSRPPRRNRVFREPVYVDGDKETSAGDKKIKDDDLEELEDRIIAELAREDDENRDLQRGEVVEKMKGRPLPPPPRPPRKPKDYESLKRKKKIGTVEDYTKEEEEEEEEEVCQILREATKEMAPIHMETTRLVYRENEPELSHHPTRDDFFSVFSRIKPPPEPDVDRIEDETQDKTTSVQQQTSFDIDTDIMERGRQEPVSEVTVSVQTDPLPEDFIVDEQETGSLAFEPTATAVLLETINEIEVEPAVRPERRRKQEPLGSQPLPERETPENEGRVSERVVVQQLIPERLHLTELEVEKLSVNEIQAKKIIVSDIDGQTMQVSEVSSKSGNLVLNGVELPPDLLQSLASQVAAEMGPGTEVSSKTERRGASPKPQPIRMVTPPPPIVVSPSSPEIMPLPQRAESIGTDAQDYMAKPKSTRSKGRKYNSRAVDDSEDELATVMRDQEEQEKSSWCQIPEESEKKEEQSRLGEKTEKEETASRALELSSEGLMERKPISRLPMERRPTSTELLGQLLAIWQATLAEGAATVVRGINSVFPEAPDKRRDAQTAACILLVLIAGLIMIGFGTDNTVHHHHWDYVPPKF</sequence>
<feature type="compositionally biased region" description="Basic and acidic residues" evidence="1">
    <location>
        <begin position="1010"/>
        <end position="1020"/>
    </location>
</feature>
<evidence type="ECO:0000313" key="3">
    <source>
        <dbReference type="EMBL" id="KAL1131069.1"/>
    </source>
</evidence>
<feature type="compositionally biased region" description="Polar residues" evidence="1">
    <location>
        <begin position="270"/>
        <end position="279"/>
    </location>
</feature>
<feature type="region of interest" description="Disordered" evidence="1">
    <location>
        <begin position="1166"/>
        <end position="1246"/>
    </location>
</feature>